<dbReference type="InterPro" id="IPR020449">
    <property type="entry name" value="Tscrpt_reg_AraC-type_HTH"/>
</dbReference>
<dbReference type="SUPFAM" id="SSF46689">
    <property type="entry name" value="Homeodomain-like"/>
    <property type="match status" value="1"/>
</dbReference>
<keyword evidence="2" id="KW-0238">DNA-binding</keyword>
<protein>
    <submittedName>
        <fullName evidence="5">Helix-turn-helix transcriptional regulator</fullName>
    </submittedName>
</protein>
<evidence type="ECO:0000313" key="6">
    <source>
        <dbReference type="Proteomes" id="UP001319080"/>
    </source>
</evidence>
<dbReference type="PANTHER" id="PTHR43280">
    <property type="entry name" value="ARAC-FAMILY TRANSCRIPTIONAL REGULATOR"/>
    <property type="match status" value="1"/>
</dbReference>
<evidence type="ECO:0000256" key="2">
    <source>
        <dbReference type="ARBA" id="ARBA00023125"/>
    </source>
</evidence>
<keyword evidence="3" id="KW-0804">Transcription</keyword>
<evidence type="ECO:0000313" key="5">
    <source>
        <dbReference type="EMBL" id="MBT1711151.1"/>
    </source>
</evidence>
<comment type="caution">
    <text evidence="5">The sequence shown here is derived from an EMBL/GenBank/DDBJ whole genome shotgun (WGS) entry which is preliminary data.</text>
</comment>
<organism evidence="5 6">
    <name type="scientific">Dawidia cretensis</name>
    <dbReference type="NCBI Taxonomy" id="2782350"/>
    <lineage>
        <taxon>Bacteria</taxon>
        <taxon>Pseudomonadati</taxon>
        <taxon>Bacteroidota</taxon>
        <taxon>Cytophagia</taxon>
        <taxon>Cytophagales</taxon>
        <taxon>Chryseotaleaceae</taxon>
        <taxon>Dawidia</taxon>
    </lineage>
</organism>
<dbReference type="Proteomes" id="UP001319080">
    <property type="component" value="Unassembled WGS sequence"/>
</dbReference>
<dbReference type="GO" id="GO:0003700">
    <property type="term" value="F:DNA-binding transcription factor activity"/>
    <property type="evidence" value="ECO:0007669"/>
    <property type="project" value="InterPro"/>
</dbReference>
<dbReference type="RefSeq" id="WP_254086727.1">
    <property type="nucleotide sequence ID" value="NZ_JAHESE010000030.1"/>
</dbReference>
<dbReference type="Pfam" id="PF12833">
    <property type="entry name" value="HTH_18"/>
    <property type="match status" value="1"/>
</dbReference>
<dbReference type="InterPro" id="IPR009057">
    <property type="entry name" value="Homeodomain-like_sf"/>
</dbReference>
<evidence type="ECO:0000256" key="3">
    <source>
        <dbReference type="ARBA" id="ARBA00023163"/>
    </source>
</evidence>
<gene>
    <name evidence="5" type="ORF">KK062_23105</name>
</gene>
<dbReference type="AlphaFoldDB" id="A0AAP2E191"/>
<evidence type="ECO:0000259" key="4">
    <source>
        <dbReference type="PROSITE" id="PS01124"/>
    </source>
</evidence>
<dbReference type="EMBL" id="JAHESE010000030">
    <property type="protein sequence ID" value="MBT1711151.1"/>
    <property type="molecule type" value="Genomic_DNA"/>
</dbReference>
<dbReference type="PROSITE" id="PS01124">
    <property type="entry name" value="HTH_ARAC_FAMILY_2"/>
    <property type="match status" value="1"/>
</dbReference>
<sequence length="301" mass="35010">MTGSFVDIATISDLHRLYSIPAPKHPLVSFISLDEVNRDNFNENETAYRLGFYSVYLKQVKGSMKYGRSQYDFDEGTLVFTAPGQAIHTQRKISYNEGWGLFFHPDLLYRAALSKKIQGYSYFHYDTHEALHVSDTEKKILRECGMNIRREYEQNIDKHTQDLIVSNIELLLNYCTRFYDRQFLIRAKVNHDIVQQFETALLDYFSKDTLIDEGLPDVKYFATQLNLSPNYLSDLLNKYTGKTTQEHIHLQLVEKAKSLLWGTSKSISEIAYDLGFEHPSHFTKMFKNKVGVAPKEFRLQA</sequence>
<dbReference type="PRINTS" id="PR00032">
    <property type="entry name" value="HTHARAC"/>
</dbReference>
<dbReference type="InterPro" id="IPR018060">
    <property type="entry name" value="HTH_AraC"/>
</dbReference>
<evidence type="ECO:0000256" key="1">
    <source>
        <dbReference type="ARBA" id="ARBA00023015"/>
    </source>
</evidence>
<keyword evidence="6" id="KW-1185">Reference proteome</keyword>
<dbReference type="Gene3D" id="1.10.10.60">
    <property type="entry name" value="Homeodomain-like"/>
    <property type="match status" value="2"/>
</dbReference>
<dbReference type="GO" id="GO:0043565">
    <property type="term" value="F:sequence-specific DNA binding"/>
    <property type="evidence" value="ECO:0007669"/>
    <property type="project" value="InterPro"/>
</dbReference>
<accession>A0AAP2E191</accession>
<name>A0AAP2E191_9BACT</name>
<dbReference type="SMART" id="SM00342">
    <property type="entry name" value="HTH_ARAC"/>
    <property type="match status" value="1"/>
</dbReference>
<proteinExistence type="predicted"/>
<keyword evidence="1" id="KW-0805">Transcription regulation</keyword>
<reference evidence="5 6" key="1">
    <citation type="submission" date="2021-05" db="EMBL/GenBank/DDBJ databases">
        <title>A Polyphasic approach of four new species of the genus Ohtaekwangia: Ohtaekwangia histidinii sp. nov., Ohtaekwangia cretensis sp. nov., Ohtaekwangia indiensis sp. nov., Ohtaekwangia reichenbachii sp. nov. from diverse environment.</title>
        <authorList>
            <person name="Octaviana S."/>
        </authorList>
    </citation>
    <scope>NUCLEOTIDE SEQUENCE [LARGE SCALE GENOMIC DNA]</scope>
    <source>
        <strain evidence="5 6">PWU5</strain>
    </source>
</reference>
<dbReference type="PANTHER" id="PTHR43280:SF32">
    <property type="entry name" value="TRANSCRIPTIONAL REGULATORY PROTEIN"/>
    <property type="match status" value="1"/>
</dbReference>
<feature type="domain" description="HTH araC/xylS-type" evidence="4">
    <location>
        <begin position="199"/>
        <end position="300"/>
    </location>
</feature>